<accession>A0A927WP34</accession>
<dbReference type="SMART" id="SM01086">
    <property type="entry name" value="ClpB_D2-small"/>
    <property type="match status" value="1"/>
</dbReference>
<proteinExistence type="inferred from homology"/>
<keyword evidence="7" id="KW-0175">Coiled coil</keyword>
<dbReference type="SUPFAM" id="SSF81923">
    <property type="entry name" value="Double Clp-N motif"/>
    <property type="match status" value="1"/>
</dbReference>
<dbReference type="GO" id="GO:0034605">
    <property type="term" value="P:cellular response to heat"/>
    <property type="evidence" value="ECO:0007669"/>
    <property type="project" value="TreeGrafter"/>
</dbReference>
<dbReference type="PROSITE" id="PS50151">
    <property type="entry name" value="UVR"/>
    <property type="match status" value="1"/>
</dbReference>
<dbReference type="InterPro" id="IPR050130">
    <property type="entry name" value="ClpA_ClpB"/>
</dbReference>
<reference evidence="11" key="1">
    <citation type="submission" date="2019-04" db="EMBL/GenBank/DDBJ databases">
        <title>Evolution of Biomass-Degrading Anaerobic Consortia Revealed by Metagenomics.</title>
        <authorList>
            <person name="Peng X."/>
        </authorList>
    </citation>
    <scope>NUCLEOTIDE SEQUENCE</scope>
    <source>
        <strain evidence="11">SIG240</strain>
    </source>
</reference>
<dbReference type="Gene3D" id="1.10.8.60">
    <property type="match status" value="2"/>
</dbReference>
<gene>
    <name evidence="11" type="ORF">E7201_09055</name>
</gene>
<feature type="region of interest" description="Disordered" evidence="8">
    <location>
        <begin position="147"/>
        <end position="169"/>
    </location>
</feature>
<dbReference type="PANTHER" id="PTHR11638">
    <property type="entry name" value="ATP-DEPENDENT CLP PROTEASE"/>
    <property type="match status" value="1"/>
</dbReference>
<dbReference type="GO" id="GO:0006508">
    <property type="term" value="P:proteolysis"/>
    <property type="evidence" value="ECO:0007669"/>
    <property type="project" value="UniProtKB-KW"/>
</dbReference>
<evidence type="ECO:0000259" key="10">
    <source>
        <dbReference type="PROSITE" id="PS51903"/>
    </source>
</evidence>
<keyword evidence="3 6" id="KW-0067">ATP-binding</keyword>
<dbReference type="PANTHER" id="PTHR11638:SF18">
    <property type="entry name" value="HEAT SHOCK PROTEIN 104"/>
    <property type="match status" value="1"/>
</dbReference>
<evidence type="ECO:0000256" key="6">
    <source>
        <dbReference type="RuleBase" id="RU004432"/>
    </source>
</evidence>
<dbReference type="SMART" id="SM00382">
    <property type="entry name" value="AAA"/>
    <property type="match status" value="2"/>
</dbReference>
<dbReference type="Gene3D" id="4.10.860.10">
    <property type="entry name" value="UVR domain"/>
    <property type="match status" value="1"/>
</dbReference>
<dbReference type="Pfam" id="PF00004">
    <property type="entry name" value="AAA"/>
    <property type="match status" value="1"/>
</dbReference>
<dbReference type="EMBL" id="SVBY01000070">
    <property type="protein sequence ID" value="MBE6093295.1"/>
    <property type="molecule type" value="Genomic_DNA"/>
</dbReference>
<keyword evidence="11" id="KW-0645">Protease</keyword>
<dbReference type="Pfam" id="PF17871">
    <property type="entry name" value="AAA_lid_9"/>
    <property type="match status" value="1"/>
</dbReference>
<dbReference type="InterPro" id="IPR027417">
    <property type="entry name" value="P-loop_NTPase"/>
</dbReference>
<evidence type="ECO:0000259" key="9">
    <source>
        <dbReference type="PROSITE" id="PS50151"/>
    </source>
</evidence>
<keyword evidence="2 6" id="KW-0547">Nucleotide-binding</keyword>
<sequence>MDYRNHFTRRAIKAIEFAQYMARDLAQDYIGTEHILLGLLHEREGLAAKAMGALGMSFEQAAAQVKRIASQEAEYPSDNPYYTPRAKRVMEGAFEEAQSLGHNYIGTEHILLSLLEETEGAAVEVLELMGVNPDALQDEVMDRIDAQHPDGEMPEEGPKRGRHGRENTPLLKKYGRDLNKMARESQMDPVVGRETEIQRVIQILSRRTKNNPVLLGEPGVGKTAIAEGLAQRIVEGTVPYMLQDKVVMSLSMASLVAGAKYRGEFEERLKGVIEEIQRAGNIILFIDEMHTLVGAGAGEGALDAANILKPALSRGEIQIIGATTLDEYKKYLEKDAALSRRFQPIMVEEPTEEDAEKILFGLRSKYEEFHRATIEDEAIRAAVRLSHRYITDRFLPDKAIDLMDEAASKVRMGQVAPTEAIQNLREELKQTLIEKDAAITAQEYERAANLRDKSQQLQEELADKQQAWEKKGKNHITVTAEDIAAVTAQWTGIPVSQLAASESAKLLKLEKILGARVIGQSEAVKAVAKAIRRARSGLKDPKRPIGSFLFLGPTGVGKTELARTLASALFGSEDAIIRFDMSEYMEKHTVSRMVGAPPGYVGYQEGGQLTDAVRRKPYSIILLDEIEKAHPDVFNILLQVLDDGRLTDGQGRTVDFRNSVIIMTSNAGANLLKQSTGVMGFAVNEKDEQQAAEKAAEKRVLDEVKRVFKPEFLNRVDEQLVFHPLGRPELTKIVDILLQDVKKRLQEKDIQLEISPSARGKLVDEGTDFKFGARPLKRAIQKLVEDEIAEMLLAGKFKAGDTIAIRKNGNDLEFTKKLPRKAVRPKAVKEKVNA</sequence>
<evidence type="ECO:0000256" key="4">
    <source>
        <dbReference type="ARBA" id="ARBA00023186"/>
    </source>
</evidence>
<keyword evidence="1 5" id="KW-0677">Repeat</keyword>
<dbReference type="PROSITE" id="PS00870">
    <property type="entry name" value="CLPAB_1"/>
    <property type="match status" value="1"/>
</dbReference>
<dbReference type="CDD" id="cd19499">
    <property type="entry name" value="RecA-like_ClpB_Hsp104-like"/>
    <property type="match status" value="1"/>
</dbReference>
<dbReference type="SUPFAM" id="SSF52540">
    <property type="entry name" value="P-loop containing nucleoside triphosphate hydrolases"/>
    <property type="match status" value="2"/>
</dbReference>
<dbReference type="InterPro" id="IPR003593">
    <property type="entry name" value="AAA+_ATPase"/>
</dbReference>
<feature type="domain" description="UVR" evidence="9">
    <location>
        <begin position="425"/>
        <end position="460"/>
    </location>
</feature>
<dbReference type="Pfam" id="PF02861">
    <property type="entry name" value="Clp_N"/>
    <property type="match status" value="1"/>
</dbReference>
<feature type="coiled-coil region" evidence="7">
    <location>
        <begin position="421"/>
        <end position="467"/>
    </location>
</feature>
<dbReference type="InterPro" id="IPR019489">
    <property type="entry name" value="Clp_ATPase_C"/>
</dbReference>
<dbReference type="GO" id="GO:0005737">
    <property type="term" value="C:cytoplasm"/>
    <property type="evidence" value="ECO:0007669"/>
    <property type="project" value="TreeGrafter"/>
</dbReference>
<dbReference type="InterPro" id="IPR041546">
    <property type="entry name" value="ClpA/ClpB_AAA_lid"/>
</dbReference>
<dbReference type="Gene3D" id="3.40.50.300">
    <property type="entry name" value="P-loop containing nucleotide triphosphate hydrolases"/>
    <property type="match status" value="2"/>
</dbReference>
<dbReference type="PROSITE" id="PS51903">
    <property type="entry name" value="CLP_R"/>
    <property type="match status" value="1"/>
</dbReference>
<dbReference type="Proteomes" id="UP000761380">
    <property type="component" value="Unassembled WGS sequence"/>
</dbReference>
<dbReference type="InterPro" id="IPR004176">
    <property type="entry name" value="Clp_R_N"/>
</dbReference>
<dbReference type="CDD" id="cd00009">
    <property type="entry name" value="AAA"/>
    <property type="match status" value="1"/>
</dbReference>
<comment type="similarity">
    <text evidence="6">Belongs to the ClpA/ClpB family.</text>
</comment>
<dbReference type="FunFam" id="3.40.50.300:FF:000010">
    <property type="entry name" value="Chaperone clpB 1, putative"/>
    <property type="match status" value="1"/>
</dbReference>
<dbReference type="InterPro" id="IPR001943">
    <property type="entry name" value="UVR_dom"/>
</dbReference>
<dbReference type="InterPro" id="IPR028299">
    <property type="entry name" value="ClpA/B_CS2"/>
</dbReference>
<dbReference type="PROSITE" id="PS00871">
    <property type="entry name" value="CLPAB_2"/>
    <property type="match status" value="1"/>
</dbReference>
<feature type="compositionally biased region" description="Basic and acidic residues" evidence="8">
    <location>
        <begin position="147"/>
        <end position="159"/>
    </location>
</feature>
<dbReference type="GO" id="GO:0005524">
    <property type="term" value="F:ATP binding"/>
    <property type="evidence" value="ECO:0007669"/>
    <property type="project" value="UniProtKB-KW"/>
</dbReference>
<evidence type="ECO:0000256" key="5">
    <source>
        <dbReference type="PROSITE-ProRule" id="PRU01251"/>
    </source>
</evidence>
<dbReference type="Pfam" id="PF07724">
    <property type="entry name" value="AAA_2"/>
    <property type="match status" value="1"/>
</dbReference>
<dbReference type="InterPro" id="IPR036628">
    <property type="entry name" value="Clp_N_dom_sf"/>
</dbReference>
<evidence type="ECO:0000313" key="11">
    <source>
        <dbReference type="EMBL" id="MBE6093295.1"/>
    </source>
</evidence>
<dbReference type="PRINTS" id="PR00300">
    <property type="entry name" value="CLPPROTEASEA"/>
</dbReference>
<keyword evidence="11" id="KW-0378">Hydrolase</keyword>
<dbReference type="FunFam" id="3.40.50.300:FF:000025">
    <property type="entry name" value="ATP-dependent Clp protease subunit"/>
    <property type="match status" value="1"/>
</dbReference>
<dbReference type="InterPro" id="IPR018368">
    <property type="entry name" value="ClpA/B_CS1"/>
</dbReference>
<feature type="domain" description="Clp R" evidence="10">
    <location>
        <begin position="1"/>
        <end position="147"/>
    </location>
</feature>
<dbReference type="InterPro" id="IPR003959">
    <property type="entry name" value="ATPase_AAA_core"/>
</dbReference>
<evidence type="ECO:0000256" key="3">
    <source>
        <dbReference type="ARBA" id="ARBA00022840"/>
    </source>
</evidence>
<evidence type="ECO:0000313" key="12">
    <source>
        <dbReference type="Proteomes" id="UP000761380"/>
    </source>
</evidence>
<comment type="caution">
    <text evidence="11">The sequence shown here is derived from an EMBL/GenBank/DDBJ whole genome shotgun (WGS) entry which is preliminary data.</text>
</comment>
<dbReference type="GO" id="GO:0008233">
    <property type="term" value="F:peptidase activity"/>
    <property type="evidence" value="ECO:0007669"/>
    <property type="project" value="UniProtKB-KW"/>
</dbReference>
<evidence type="ECO:0000256" key="8">
    <source>
        <dbReference type="SAM" id="MobiDB-lite"/>
    </source>
</evidence>
<keyword evidence="4 6" id="KW-0143">Chaperone</keyword>
<dbReference type="Gene3D" id="1.10.1780.10">
    <property type="entry name" value="Clp, N-terminal domain"/>
    <property type="match status" value="1"/>
</dbReference>
<dbReference type="GO" id="GO:0016887">
    <property type="term" value="F:ATP hydrolysis activity"/>
    <property type="evidence" value="ECO:0007669"/>
    <property type="project" value="InterPro"/>
</dbReference>
<evidence type="ECO:0000256" key="2">
    <source>
        <dbReference type="ARBA" id="ARBA00022741"/>
    </source>
</evidence>
<dbReference type="InterPro" id="IPR001270">
    <property type="entry name" value="ClpA/B"/>
</dbReference>
<dbReference type="AlphaFoldDB" id="A0A927WP34"/>
<organism evidence="11 12">
    <name type="scientific">Selenomonas ruminantium</name>
    <dbReference type="NCBI Taxonomy" id="971"/>
    <lineage>
        <taxon>Bacteria</taxon>
        <taxon>Bacillati</taxon>
        <taxon>Bacillota</taxon>
        <taxon>Negativicutes</taxon>
        <taxon>Selenomonadales</taxon>
        <taxon>Selenomonadaceae</taxon>
        <taxon>Selenomonas</taxon>
    </lineage>
</organism>
<name>A0A927WP34_SELRU</name>
<evidence type="ECO:0000256" key="7">
    <source>
        <dbReference type="SAM" id="Coils"/>
    </source>
</evidence>
<dbReference type="Pfam" id="PF10431">
    <property type="entry name" value="ClpB_D2-small"/>
    <property type="match status" value="1"/>
</dbReference>
<protein>
    <submittedName>
        <fullName evidence="11">ATP-dependent Clp protease ATP-binding subunit</fullName>
    </submittedName>
</protein>
<evidence type="ECO:0000256" key="1">
    <source>
        <dbReference type="ARBA" id="ARBA00022737"/>
    </source>
</evidence>